<evidence type="ECO:0000256" key="6">
    <source>
        <dbReference type="ARBA" id="ARBA00022694"/>
    </source>
</evidence>
<comment type="caution">
    <text evidence="11">The sequence shown here is derived from an EMBL/GenBank/DDBJ whole genome shotgun (WGS) entry which is preliminary data.</text>
</comment>
<dbReference type="NCBIfam" id="TIGR00137">
    <property type="entry name" value="gid_trmFO"/>
    <property type="match status" value="1"/>
</dbReference>
<dbReference type="Gene3D" id="3.50.50.60">
    <property type="entry name" value="FAD/NAD(P)-binding domain"/>
    <property type="match status" value="2"/>
</dbReference>
<dbReference type="AlphaFoldDB" id="A0A7X9FQX2"/>
<evidence type="ECO:0000256" key="5">
    <source>
        <dbReference type="ARBA" id="ARBA00022679"/>
    </source>
</evidence>
<reference evidence="11 12" key="1">
    <citation type="journal article" date="2020" name="Biotechnol. Biofuels">
        <title>New insights from the biogas microbiome by comprehensive genome-resolved metagenomics of nearly 1600 species originating from multiple anaerobic digesters.</title>
        <authorList>
            <person name="Campanaro S."/>
            <person name="Treu L."/>
            <person name="Rodriguez-R L.M."/>
            <person name="Kovalovszki A."/>
            <person name="Ziels R.M."/>
            <person name="Maus I."/>
            <person name="Zhu X."/>
            <person name="Kougias P.G."/>
            <person name="Basile A."/>
            <person name="Luo G."/>
            <person name="Schluter A."/>
            <person name="Konstantinidis K.T."/>
            <person name="Angelidaki I."/>
        </authorList>
    </citation>
    <scope>NUCLEOTIDE SEQUENCE [LARGE SCALE GENOMIC DNA]</scope>
    <source>
        <strain evidence="11">AS27yjCOA_65</strain>
    </source>
</reference>
<evidence type="ECO:0000256" key="2">
    <source>
        <dbReference type="ARBA" id="ARBA00022490"/>
    </source>
</evidence>
<dbReference type="PANTHER" id="PTHR11806:SF2">
    <property type="entry name" value="METHYLENETETRAHYDROFOLATE--TRNA-(URACIL-5-)-METHYLTRANSFERASE TRMFO"/>
    <property type="match status" value="1"/>
</dbReference>
<evidence type="ECO:0000313" key="12">
    <source>
        <dbReference type="Proteomes" id="UP000524246"/>
    </source>
</evidence>
<accession>A0A7X9FQX2</accession>
<keyword evidence="6" id="KW-0819">tRNA processing</keyword>
<evidence type="ECO:0000256" key="7">
    <source>
        <dbReference type="ARBA" id="ARBA00022827"/>
    </source>
</evidence>
<evidence type="ECO:0000256" key="8">
    <source>
        <dbReference type="ARBA" id="ARBA00022857"/>
    </source>
</evidence>
<dbReference type="GO" id="GO:0047151">
    <property type="term" value="F:tRNA (uracil(54)-C5)-methyltransferase activity, 5,10-methylenetetrahydrofolate-dependent"/>
    <property type="evidence" value="ECO:0007669"/>
    <property type="project" value="InterPro"/>
</dbReference>
<dbReference type="InterPro" id="IPR036188">
    <property type="entry name" value="FAD/NAD-bd_sf"/>
</dbReference>
<dbReference type="Proteomes" id="UP000524246">
    <property type="component" value="Unassembled WGS sequence"/>
</dbReference>
<dbReference type="HAMAP" id="MF_01037">
    <property type="entry name" value="TrmFO"/>
    <property type="match status" value="1"/>
</dbReference>
<evidence type="ECO:0000256" key="4">
    <source>
        <dbReference type="ARBA" id="ARBA00022630"/>
    </source>
</evidence>
<dbReference type="Pfam" id="PF01134">
    <property type="entry name" value="GIDA"/>
    <property type="match status" value="1"/>
</dbReference>
<keyword evidence="7" id="KW-0274">FAD</keyword>
<dbReference type="GO" id="GO:0002098">
    <property type="term" value="P:tRNA wobble uridine modification"/>
    <property type="evidence" value="ECO:0007669"/>
    <property type="project" value="TreeGrafter"/>
</dbReference>
<protein>
    <submittedName>
        <fullName evidence="11">Methylenetetrahydrofolate--tRNA-(Uracil(54)-C(5))-methyltransferase (FADH(2)-oxidizing) TrmFO</fullName>
    </submittedName>
</protein>
<dbReference type="GO" id="GO:0030488">
    <property type="term" value="P:tRNA methylation"/>
    <property type="evidence" value="ECO:0007669"/>
    <property type="project" value="TreeGrafter"/>
</dbReference>
<dbReference type="GO" id="GO:0050660">
    <property type="term" value="F:flavin adenine dinucleotide binding"/>
    <property type="evidence" value="ECO:0007669"/>
    <property type="project" value="InterPro"/>
</dbReference>
<name>A0A7X9FQX2_9DELT</name>
<dbReference type="PANTHER" id="PTHR11806">
    <property type="entry name" value="GLUCOSE INHIBITED DIVISION PROTEIN A"/>
    <property type="match status" value="1"/>
</dbReference>
<evidence type="ECO:0000259" key="10">
    <source>
        <dbReference type="Pfam" id="PF01134"/>
    </source>
</evidence>
<dbReference type="InterPro" id="IPR040131">
    <property type="entry name" value="MnmG_N"/>
</dbReference>
<keyword evidence="3 11" id="KW-0489">Methyltransferase</keyword>
<comment type="cofactor">
    <cofactor evidence="1">
        <name>FAD</name>
        <dbReference type="ChEBI" id="CHEBI:57692"/>
    </cofactor>
</comment>
<feature type="domain" description="MnmG N-terminal" evidence="10">
    <location>
        <begin position="2"/>
        <end position="351"/>
    </location>
</feature>
<dbReference type="EMBL" id="JAAZON010000255">
    <property type="protein sequence ID" value="NMC62691.1"/>
    <property type="molecule type" value="Genomic_DNA"/>
</dbReference>
<evidence type="ECO:0000256" key="3">
    <source>
        <dbReference type="ARBA" id="ARBA00022603"/>
    </source>
</evidence>
<dbReference type="InterPro" id="IPR002218">
    <property type="entry name" value="MnmG-rel"/>
</dbReference>
<keyword evidence="4" id="KW-0285">Flavoprotein</keyword>
<dbReference type="NCBIfam" id="NF003739">
    <property type="entry name" value="PRK05335.1"/>
    <property type="match status" value="1"/>
</dbReference>
<dbReference type="InterPro" id="IPR004417">
    <property type="entry name" value="TrmFO"/>
</dbReference>
<feature type="non-terminal residue" evidence="11">
    <location>
        <position position="351"/>
    </location>
</feature>
<dbReference type="GO" id="GO:0005829">
    <property type="term" value="C:cytosol"/>
    <property type="evidence" value="ECO:0007669"/>
    <property type="project" value="TreeGrafter"/>
</dbReference>
<proteinExistence type="inferred from homology"/>
<evidence type="ECO:0000313" key="11">
    <source>
        <dbReference type="EMBL" id="NMC62691.1"/>
    </source>
</evidence>
<gene>
    <name evidence="11" type="ORF">GYA55_05915</name>
</gene>
<keyword evidence="8" id="KW-0521">NADP</keyword>
<keyword evidence="2" id="KW-0963">Cytoplasm</keyword>
<keyword evidence="5 11" id="KW-0808">Transferase</keyword>
<sequence length="351" mass="38754">MIIGGGLAGSEAAWQLAKRGFNVALFEMRPKRTTKAHKTGKLAELVCSNSLRGAALSNAVGLLKEELRLLDSLVMRAADECRVPAGGALAVDRELFSSFINDTIRSHPQIDLRTEEVTELPVFSREQPLIIASGPLTSPELMEAIKTLTGTENLAFFDAISPIVLNESLDHSKLFFASRYGKGDGNEYLNIPLNKDEYESFVTSVLSAEKFQGHSEAESDSLEKLQPFEGCMPIEDMAIRGTDVLRYGPLKPVGLVCPKTGKCPYAVLQLRAEDKAQSMWNLVGMQTRMKQAEQRRIFRKLPGLENAEFVRLGSVHRNTFIQSPKLLSPSLEMRQFPGLFFAGQITGVEGY</sequence>
<organism evidence="11 12">
    <name type="scientific">SAR324 cluster bacterium</name>
    <dbReference type="NCBI Taxonomy" id="2024889"/>
    <lineage>
        <taxon>Bacteria</taxon>
        <taxon>Deltaproteobacteria</taxon>
        <taxon>SAR324 cluster</taxon>
    </lineage>
</organism>
<dbReference type="SUPFAM" id="SSF51905">
    <property type="entry name" value="FAD/NAD(P)-binding domain"/>
    <property type="match status" value="1"/>
</dbReference>
<evidence type="ECO:0000256" key="9">
    <source>
        <dbReference type="ARBA" id="ARBA00023027"/>
    </source>
</evidence>
<keyword evidence="9" id="KW-0520">NAD</keyword>
<evidence type="ECO:0000256" key="1">
    <source>
        <dbReference type="ARBA" id="ARBA00001974"/>
    </source>
</evidence>